<dbReference type="Gene3D" id="3.90.25.10">
    <property type="entry name" value="UDP-galactose 4-epimerase, domain 1"/>
    <property type="match status" value="1"/>
</dbReference>
<gene>
    <name evidence="4" type="ORF">CRU78_04960</name>
</gene>
<reference evidence="4 5" key="1">
    <citation type="submission" date="2017-09" db="EMBL/GenBank/DDBJ databases">
        <title>Metagenomic Analysis Reveals Denitrifying Candidatus Accumulibacter and Flanking Population as a Source of N2O.</title>
        <authorList>
            <person name="Gao H."/>
            <person name="Mao Y."/>
            <person name="Zhao X."/>
            <person name="Liu W.-T."/>
            <person name="Zhang T."/>
            <person name="Wells G."/>
        </authorList>
    </citation>
    <scope>NUCLEOTIDE SEQUENCE [LARGE SCALE GENOMIC DNA]</scope>
    <source>
        <strain evidence="4">CANDO_2_IC</strain>
    </source>
</reference>
<dbReference type="InterPro" id="IPR001509">
    <property type="entry name" value="Epimerase_deHydtase"/>
</dbReference>
<name>A0A6A7RR41_9PROT</name>
<evidence type="ECO:0000259" key="3">
    <source>
        <dbReference type="Pfam" id="PF01370"/>
    </source>
</evidence>
<evidence type="ECO:0000313" key="4">
    <source>
        <dbReference type="EMBL" id="MQM29918.1"/>
    </source>
</evidence>
<dbReference type="InterPro" id="IPR036291">
    <property type="entry name" value="NAD(P)-bd_dom_sf"/>
</dbReference>
<evidence type="ECO:0000313" key="5">
    <source>
        <dbReference type="Proteomes" id="UP000342300"/>
    </source>
</evidence>
<evidence type="ECO:0000256" key="2">
    <source>
        <dbReference type="ARBA" id="ARBA00007637"/>
    </source>
</evidence>
<comment type="similarity">
    <text evidence="2">Belongs to the NAD(P)-dependent epimerase/dehydratase family.</text>
</comment>
<accession>A0A6A7RR41</accession>
<dbReference type="SUPFAM" id="SSF51735">
    <property type="entry name" value="NAD(P)-binding Rossmann-fold domains"/>
    <property type="match status" value="1"/>
</dbReference>
<dbReference type="Pfam" id="PF01370">
    <property type="entry name" value="Epimerase"/>
    <property type="match status" value="1"/>
</dbReference>
<feature type="domain" description="NAD-dependent epimerase/dehydratase" evidence="3">
    <location>
        <begin position="9"/>
        <end position="252"/>
    </location>
</feature>
<comment type="caution">
    <text evidence="4">The sequence shown here is derived from an EMBL/GenBank/DDBJ whole genome shotgun (WGS) entry which is preliminary data.</text>
</comment>
<dbReference type="PANTHER" id="PTHR43000">
    <property type="entry name" value="DTDP-D-GLUCOSE 4,6-DEHYDRATASE-RELATED"/>
    <property type="match status" value="1"/>
</dbReference>
<protein>
    <submittedName>
        <fullName evidence="4">NAD-dependent dehydratase</fullName>
    </submittedName>
</protein>
<dbReference type="Proteomes" id="UP000342300">
    <property type="component" value="Unassembled WGS sequence"/>
</dbReference>
<evidence type="ECO:0000256" key="1">
    <source>
        <dbReference type="ARBA" id="ARBA00005125"/>
    </source>
</evidence>
<proteinExistence type="inferred from homology"/>
<dbReference type="Gene3D" id="3.40.50.720">
    <property type="entry name" value="NAD(P)-binding Rossmann-like Domain"/>
    <property type="match status" value="1"/>
</dbReference>
<comment type="pathway">
    <text evidence="1">Bacterial outer membrane biogenesis; LPS O-antigen biosynthesis.</text>
</comment>
<sequence>MQIRDGRFLVVGGAGFIGSHVVDQLLADGAAHVCVYDNFSRGKRENLTQALANPRAEIFSDGGDILHYDTLVRAMEGMDGVFHFAALWLLQCHQYPRSAFDVNVSGTMNVIEAVIAAGVKKLVFSSSASVYGDAVAEPMEENHPFNCQEFYGASKVCGEMLLRALHNREHQEGRGFDYVGLRYMNVYGARQDDKGAYVGVIVRMLNAMDEGRQPIIHGDGSQAYDFVDVRDCARANLLAMEANVSDRYYNVGTGIKTSIAALSEQLTGKHPLNMSARFESVSRAFVNNRVGATDRARNEIKFSAEIDLDRGLSDFVHWRSLSLESGVKA</sequence>
<dbReference type="AlphaFoldDB" id="A0A6A7RR41"/>
<organism evidence="4 5">
    <name type="scientific">Candidatus Accumulibacter phosphatis</name>
    <dbReference type="NCBI Taxonomy" id="327160"/>
    <lineage>
        <taxon>Bacteria</taxon>
        <taxon>Pseudomonadati</taxon>
        <taxon>Pseudomonadota</taxon>
        <taxon>Betaproteobacteria</taxon>
        <taxon>Candidatus Accumulibacter</taxon>
    </lineage>
</organism>
<dbReference type="EMBL" id="PDHS01000104">
    <property type="protein sequence ID" value="MQM29918.1"/>
    <property type="molecule type" value="Genomic_DNA"/>
</dbReference>